<organism evidence="1 2">
    <name type="scientific">Panicum hallii var. hallii</name>
    <dbReference type="NCBI Taxonomy" id="1504633"/>
    <lineage>
        <taxon>Eukaryota</taxon>
        <taxon>Viridiplantae</taxon>
        <taxon>Streptophyta</taxon>
        <taxon>Embryophyta</taxon>
        <taxon>Tracheophyta</taxon>
        <taxon>Spermatophyta</taxon>
        <taxon>Magnoliopsida</taxon>
        <taxon>Liliopsida</taxon>
        <taxon>Poales</taxon>
        <taxon>Poaceae</taxon>
        <taxon>PACMAD clade</taxon>
        <taxon>Panicoideae</taxon>
        <taxon>Panicodae</taxon>
        <taxon>Paniceae</taxon>
        <taxon>Panicinae</taxon>
        <taxon>Panicum</taxon>
        <taxon>Panicum sect. Panicum</taxon>
    </lineage>
</organism>
<dbReference type="Proteomes" id="UP000244336">
    <property type="component" value="Chromosome 9"/>
</dbReference>
<keyword evidence="2" id="KW-1185">Reference proteome</keyword>
<protein>
    <submittedName>
        <fullName evidence="1">Uncharacterized protein</fullName>
    </submittedName>
</protein>
<reference evidence="1 2" key="1">
    <citation type="submission" date="2018-04" db="EMBL/GenBank/DDBJ databases">
        <title>WGS assembly of Panicum hallii var. hallii HAL2.</title>
        <authorList>
            <person name="Lovell J."/>
            <person name="Jenkins J."/>
            <person name="Lowry D."/>
            <person name="Mamidi S."/>
            <person name="Sreedasyam A."/>
            <person name="Weng X."/>
            <person name="Barry K."/>
            <person name="Bonette J."/>
            <person name="Campitelli B."/>
            <person name="Daum C."/>
            <person name="Gordon S."/>
            <person name="Gould B."/>
            <person name="Lipzen A."/>
            <person name="MacQueen A."/>
            <person name="Palacio-Mejia J."/>
            <person name="Plott C."/>
            <person name="Shakirov E."/>
            <person name="Shu S."/>
            <person name="Yoshinaga Y."/>
            <person name="Zane M."/>
            <person name="Rokhsar D."/>
            <person name="Grimwood J."/>
            <person name="Schmutz J."/>
            <person name="Juenger T."/>
        </authorList>
    </citation>
    <scope>NUCLEOTIDE SEQUENCE [LARGE SCALE GENOMIC DNA]</scope>
    <source>
        <strain evidence="2">cv. HAL2</strain>
    </source>
</reference>
<dbReference type="AlphaFoldDB" id="A0A2T7C9Y9"/>
<evidence type="ECO:0000313" key="1">
    <source>
        <dbReference type="EMBL" id="PUZ40156.1"/>
    </source>
</evidence>
<accession>A0A2T7C9Y9</accession>
<dbReference type="Gramene" id="PUZ40156">
    <property type="protein sequence ID" value="PUZ40156"/>
    <property type="gene ID" value="GQ55_9G401900"/>
</dbReference>
<proteinExistence type="predicted"/>
<dbReference type="EMBL" id="CM009757">
    <property type="protein sequence ID" value="PUZ40156.1"/>
    <property type="molecule type" value="Genomic_DNA"/>
</dbReference>
<name>A0A2T7C9Y9_9POAL</name>
<gene>
    <name evidence="1" type="ORF">GQ55_9G401900</name>
</gene>
<sequence length="63" mass="7314">MSAVWSWNRMLCYDRGAEHLRACGCWCRLRSQTQRTAQPLQGPQLRRQMRGMANSVQVHDLPA</sequence>
<evidence type="ECO:0000313" key="2">
    <source>
        <dbReference type="Proteomes" id="UP000244336"/>
    </source>
</evidence>